<gene>
    <name evidence="3" type="ORF">LMG3431_00533</name>
</gene>
<feature type="compositionally biased region" description="Basic and acidic residues" evidence="1">
    <location>
        <begin position="1"/>
        <end position="11"/>
    </location>
</feature>
<evidence type="ECO:0000256" key="1">
    <source>
        <dbReference type="SAM" id="MobiDB-lite"/>
    </source>
</evidence>
<dbReference type="RefSeq" id="WP_175172868.1">
    <property type="nucleotide sequence ID" value="NZ_CADIJX010000001.1"/>
</dbReference>
<dbReference type="GO" id="GO:0006355">
    <property type="term" value="P:regulation of DNA-templated transcription"/>
    <property type="evidence" value="ECO:0007669"/>
    <property type="project" value="InterPro"/>
</dbReference>
<evidence type="ECO:0000313" key="3">
    <source>
        <dbReference type="EMBL" id="CAB3627399.1"/>
    </source>
</evidence>
<dbReference type="EMBL" id="CADIJX010000001">
    <property type="protein sequence ID" value="CAB3627399.1"/>
    <property type="molecule type" value="Genomic_DNA"/>
</dbReference>
<reference evidence="3 4" key="1">
    <citation type="submission" date="2020-04" db="EMBL/GenBank/DDBJ databases">
        <authorList>
            <person name="De Canck E."/>
        </authorList>
    </citation>
    <scope>NUCLEOTIDE SEQUENCE [LARGE SCALE GENOMIC DNA]</scope>
    <source>
        <strain evidence="3 4">LMG 3431</strain>
    </source>
</reference>
<evidence type="ECO:0000259" key="2">
    <source>
        <dbReference type="PROSITE" id="PS50937"/>
    </source>
</evidence>
<dbReference type="Pfam" id="PF13411">
    <property type="entry name" value="MerR_1"/>
    <property type="match status" value="1"/>
</dbReference>
<evidence type="ECO:0000313" key="4">
    <source>
        <dbReference type="Proteomes" id="UP000494108"/>
    </source>
</evidence>
<feature type="region of interest" description="Disordered" evidence="1">
    <location>
        <begin position="1"/>
        <end position="24"/>
    </location>
</feature>
<protein>
    <recommendedName>
        <fullName evidence="2">HTH merR-type domain-containing protein</fullName>
    </recommendedName>
</protein>
<organism evidence="3 4">
    <name type="scientific">Achromobacter pestifer</name>
    <dbReference type="NCBI Taxonomy" id="1353889"/>
    <lineage>
        <taxon>Bacteria</taxon>
        <taxon>Pseudomonadati</taxon>
        <taxon>Pseudomonadota</taxon>
        <taxon>Betaproteobacteria</taxon>
        <taxon>Burkholderiales</taxon>
        <taxon>Alcaligenaceae</taxon>
        <taxon>Achromobacter</taxon>
    </lineage>
</organism>
<dbReference type="AlphaFoldDB" id="A0A6S6YQZ0"/>
<dbReference type="InterPro" id="IPR009061">
    <property type="entry name" value="DNA-bd_dom_put_sf"/>
</dbReference>
<keyword evidence="4" id="KW-1185">Reference proteome</keyword>
<dbReference type="SMART" id="SM00422">
    <property type="entry name" value="HTH_MERR"/>
    <property type="match status" value="1"/>
</dbReference>
<dbReference type="SUPFAM" id="SSF46955">
    <property type="entry name" value="Putative DNA-binding domain"/>
    <property type="match status" value="1"/>
</dbReference>
<feature type="domain" description="HTH merR-type" evidence="2">
    <location>
        <begin position="32"/>
        <end position="94"/>
    </location>
</feature>
<name>A0A6S6YQZ0_9BURK</name>
<proteinExistence type="predicted"/>
<accession>A0A6S6YQZ0</accession>
<dbReference type="PROSITE" id="PS50937">
    <property type="entry name" value="HTH_MERR_2"/>
    <property type="match status" value="1"/>
</dbReference>
<dbReference type="Gene3D" id="1.10.1660.10">
    <property type="match status" value="1"/>
</dbReference>
<dbReference type="GO" id="GO:0003677">
    <property type="term" value="F:DNA binding"/>
    <property type="evidence" value="ECO:0007669"/>
    <property type="project" value="InterPro"/>
</dbReference>
<dbReference type="InterPro" id="IPR000551">
    <property type="entry name" value="MerR-type_HTH_dom"/>
</dbReference>
<dbReference type="Proteomes" id="UP000494108">
    <property type="component" value="Unassembled WGS sequence"/>
</dbReference>
<sequence length="141" mass="15540">MNDPIHARHAEATPPRTAAPGNEPQWGLEETAARADVSERLLRHCEARGLLAGARRANAAGRRYTQEDVHILRFVRQTHVLGFGMNETAQLLSLWRGGQAPRQVLTRLAQALPGEHQPPCPILEALMEAGRRRPSRAGPLP</sequence>